<sequence>MLAMTALNRLAPIIGVYDFSWIAEASEKEGGGRVTLVDVGGGSSHEIQSICENTGLPLARCVFQDKETVISKVENRGLCRD</sequence>
<reference evidence="1" key="1">
    <citation type="submission" date="2019-01" db="EMBL/GenBank/DDBJ databases">
        <title>Colletotrichum abscissum LGMF1257.</title>
        <authorList>
            <person name="Baroncelli R."/>
        </authorList>
    </citation>
    <scope>NUCLEOTIDE SEQUENCE</scope>
    <source>
        <strain evidence="1">Ca142</strain>
    </source>
</reference>
<proteinExistence type="predicted"/>
<evidence type="ECO:0000313" key="2">
    <source>
        <dbReference type="Proteomes" id="UP001056436"/>
    </source>
</evidence>
<dbReference type="OrthoDB" id="4846459at2759"/>
<organism evidence="1 2">
    <name type="scientific">Colletotrichum abscissum</name>
    <dbReference type="NCBI Taxonomy" id="1671311"/>
    <lineage>
        <taxon>Eukaryota</taxon>
        <taxon>Fungi</taxon>
        <taxon>Dikarya</taxon>
        <taxon>Ascomycota</taxon>
        <taxon>Pezizomycotina</taxon>
        <taxon>Sordariomycetes</taxon>
        <taxon>Hypocreomycetidae</taxon>
        <taxon>Glomerellales</taxon>
        <taxon>Glomerellaceae</taxon>
        <taxon>Colletotrichum</taxon>
        <taxon>Colletotrichum acutatum species complex</taxon>
    </lineage>
</organism>
<accession>A0A9P9X3F5</accession>
<protein>
    <submittedName>
        <fullName evidence="1">O-methyltransferase</fullName>
    </submittedName>
</protein>
<dbReference type="Proteomes" id="UP001056436">
    <property type="component" value="Unassembled WGS sequence"/>
</dbReference>
<evidence type="ECO:0000313" key="1">
    <source>
        <dbReference type="EMBL" id="KAI3534607.1"/>
    </source>
</evidence>
<comment type="caution">
    <text evidence="1">The sequence shown here is derived from an EMBL/GenBank/DDBJ whole genome shotgun (WGS) entry which is preliminary data.</text>
</comment>
<dbReference type="AlphaFoldDB" id="A0A9P9X3F5"/>
<dbReference type="InterPro" id="IPR029063">
    <property type="entry name" value="SAM-dependent_MTases_sf"/>
</dbReference>
<dbReference type="EMBL" id="SDAQ01000143">
    <property type="protein sequence ID" value="KAI3534607.1"/>
    <property type="molecule type" value="Genomic_DNA"/>
</dbReference>
<name>A0A9P9X3F5_9PEZI</name>
<gene>
    <name evidence="1" type="ORF">CABS02_13188</name>
</gene>
<keyword evidence="2" id="KW-1185">Reference proteome</keyword>
<dbReference type="Gene3D" id="3.40.50.150">
    <property type="entry name" value="Vaccinia Virus protein VP39"/>
    <property type="match status" value="1"/>
</dbReference>